<dbReference type="PANTHER" id="PTHR47963:SF9">
    <property type="entry name" value="CRISPR-ASSOCIATED ENDONUCLEASE_HELICASE CAS3"/>
    <property type="match status" value="1"/>
</dbReference>
<proteinExistence type="inferred from homology"/>
<dbReference type="Pfam" id="PF13245">
    <property type="entry name" value="AAA_19"/>
    <property type="match status" value="1"/>
</dbReference>
<dbReference type="NCBIfam" id="TIGR01587">
    <property type="entry name" value="cas3_core"/>
    <property type="match status" value="1"/>
</dbReference>
<dbReference type="Gene3D" id="1.10.3210.30">
    <property type="match status" value="1"/>
</dbReference>
<dbReference type="InterPro" id="IPR050547">
    <property type="entry name" value="DEAD_box_RNA_helicases"/>
</dbReference>
<sequence>MTAVPPDTPSYFDLRLWAKERGLHGQRYPYVCHALDSVAAALEIWDACLPQGLRHRISTGLGVAEPHARSLIAFWAGCHDTGKLVRHFQEQVPTDLAAYPTEPGEQKGHALVTAEWLTTALPKLGYTDDEYVAALVAQLLGGHHGVYPAPLDEFRDPFTGFGFAQGLWEEQRERAMLLAHELSGAPAPPSRLETPAAALICGLVILADWLVSQEHFILEQLRTPPADGSRASLRGHYERSRAALPALVTSAGLGPLTVSPATFTESFPNLTTPNGLQESLARHLPKLCTEGGLVLITAPPGEGKTEAALHTSDLLGKATGRDGRFVALPTMATADHMHTRLREYATRRATTSAPLALLHSMAWLNPDYAPAPPPPGTSTVLSGTRENSGSGAVRSAFDITEWLLGNKRGLLASWSVGTIDQALMAALPSRHNAVRMFGLAGKVVVIDEVHSVDPYMQTLLERLLHWLGAFGTPVVLLSATVHHSTANALVEAYLQGSRGRKRRRSEPRPVPSIQYPGWLHVHPGTGAVSANPEPVPTTERRPLTVDLAPVPLDGGRADRAAVLHEQLAPLVEEGGCAAVICTTVAEAQATRDLLAEWFAKVDAAGGRAPELHLLHARFPQEQRTAITDQIITRFGKEGAEQGKRPESAVVVATQVIEQSLDLDVDLLVTDLAPVGLLLQRAGRCWRHEHLGTVARPPWSRGPRMAVLVPAEEDSAKHLPRSWGFVYPPSLLMRTHNLLRRRASAPVRVPEDVQTLVDDLHDDETLIEDVAIDIRRLGEEMALRAHGRNAVIPTVKQLGDDLHPLTAVDFELGEHFLATRFGADSVRVLCCYEDRWGRRWLDSEQTRPLPEPGPRGRVEHEDLRAVISRTIPLRADHHTQPPLAEANRVPESWAEEFHLRDLVMLVHGVADDGTVTPARLGERALFLSTVNGLEEAKEK</sequence>
<dbReference type="CDD" id="cd17930">
    <property type="entry name" value="DEXHc_cas3"/>
    <property type="match status" value="1"/>
</dbReference>
<reference evidence="11 12" key="1">
    <citation type="submission" date="2020-10" db="EMBL/GenBank/DDBJ databases">
        <title>Sequencing the genomes of 1000 actinobacteria strains.</title>
        <authorList>
            <person name="Klenk H.-P."/>
        </authorList>
    </citation>
    <scope>NUCLEOTIDE SEQUENCE [LARGE SCALE GENOMIC DNA]</scope>
    <source>
        <strain evidence="11 12">DSM 45157</strain>
    </source>
</reference>
<dbReference type="Gene3D" id="3.40.50.300">
    <property type="entry name" value="P-loop containing nucleotide triphosphate hydrolases"/>
    <property type="match status" value="2"/>
</dbReference>
<dbReference type="InterPro" id="IPR027417">
    <property type="entry name" value="P-loop_NTPase"/>
</dbReference>
<keyword evidence="6 11" id="KW-0378">Hydrolase</keyword>
<dbReference type="PANTHER" id="PTHR47963">
    <property type="entry name" value="DEAD-BOX ATP-DEPENDENT RNA HELICASE 47, MITOCHONDRIAL"/>
    <property type="match status" value="1"/>
</dbReference>
<dbReference type="InterPro" id="IPR038257">
    <property type="entry name" value="CRISPR-assoc_Cas3_HD_sf"/>
</dbReference>
<keyword evidence="5" id="KW-0547">Nucleotide-binding</keyword>
<name>A0ABR9HIV2_9ACTN</name>
<keyword evidence="11" id="KW-0255">Endonuclease</keyword>
<protein>
    <submittedName>
        <fullName evidence="11">CRISPR-associated endonuclease/helicase Cas3</fullName>
        <ecNumber evidence="11">3.1.-.-</ecNumber>
        <ecNumber evidence="11">3.6.4.-</ecNumber>
    </submittedName>
</protein>
<feature type="domain" description="HD Cas3-type" evidence="10">
    <location>
        <begin position="23"/>
        <end position="210"/>
    </location>
</feature>
<dbReference type="InterPro" id="IPR006474">
    <property type="entry name" value="Helicase_Cas3_CRISPR-ass_core"/>
</dbReference>
<evidence type="ECO:0000313" key="11">
    <source>
        <dbReference type="EMBL" id="MBE1458775.1"/>
    </source>
</evidence>
<evidence type="ECO:0000256" key="6">
    <source>
        <dbReference type="ARBA" id="ARBA00022801"/>
    </source>
</evidence>
<dbReference type="PROSITE" id="PS51643">
    <property type="entry name" value="HD_CAS3"/>
    <property type="match status" value="1"/>
</dbReference>
<dbReference type="InterPro" id="IPR006483">
    <property type="entry name" value="CRISPR-assoc_Cas3_HD"/>
</dbReference>
<accession>A0ABR9HIV2</accession>
<keyword evidence="12" id="KW-1185">Reference proteome</keyword>
<dbReference type="EMBL" id="JADBDY010000001">
    <property type="protein sequence ID" value="MBE1458775.1"/>
    <property type="molecule type" value="Genomic_DNA"/>
</dbReference>
<dbReference type="InterPro" id="IPR054712">
    <property type="entry name" value="Cas3-like_dom"/>
</dbReference>
<dbReference type="Pfam" id="PF18019">
    <property type="entry name" value="Cas3_HD"/>
    <property type="match status" value="1"/>
</dbReference>
<keyword evidence="9" id="KW-0051">Antiviral defense</keyword>
<evidence type="ECO:0000256" key="8">
    <source>
        <dbReference type="ARBA" id="ARBA00022840"/>
    </source>
</evidence>
<dbReference type="CDD" id="cd09641">
    <property type="entry name" value="Cas3''_I"/>
    <property type="match status" value="1"/>
</dbReference>
<dbReference type="EC" id="3.6.4.-" evidence="11"/>
<comment type="caution">
    <text evidence="11">The sequence shown here is derived from an EMBL/GenBank/DDBJ whole genome shotgun (WGS) entry which is preliminary data.</text>
</comment>
<evidence type="ECO:0000256" key="1">
    <source>
        <dbReference type="ARBA" id="ARBA00006847"/>
    </source>
</evidence>
<organism evidence="11 12">
    <name type="scientific">Nocardiopsis terrae</name>
    <dbReference type="NCBI Taxonomy" id="372655"/>
    <lineage>
        <taxon>Bacteria</taxon>
        <taxon>Bacillati</taxon>
        <taxon>Actinomycetota</taxon>
        <taxon>Actinomycetes</taxon>
        <taxon>Streptosporangiales</taxon>
        <taxon>Nocardiopsidaceae</taxon>
        <taxon>Nocardiopsis</taxon>
    </lineage>
</organism>
<evidence type="ECO:0000256" key="7">
    <source>
        <dbReference type="ARBA" id="ARBA00022806"/>
    </source>
</evidence>
<dbReference type="Pfam" id="PF18395">
    <property type="entry name" value="Cas3_C"/>
    <property type="match status" value="1"/>
</dbReference>
<keyword evidence="3" id="KW-0540">Nuclease</keyword>
<evidence type="ECO:0000256" key="3">
    <source>
        <dbReference type="ARBA" id="ARBA00022722"/>
    </source>
</evidence>
<dbReference type="Proteomes" id="UP000598217">
    <property type="component" value="Unassembled WGS sequence"/>
</dbReference>
<dbReference type="GO" id="GO:0016787">
    <property type="term" value="F:hydrolase activity"/>
    <property type="evidence" value="ECO:0007669"/>
    <property type="project" value="UniProtKB-KW"/>
</dbReference>
<comment type="similarity">
    <text evidence="2">In the central section; belongs to the CRISPR-associated helicase Cas3 family.</text>
</comment>
<dbReference type="NCBIfam" id="TIGR01596">
    <property type="entry name" value="cas3_HD"/>
    <property type="match status" value="1"/>
</dbReference>
<comment type="similarity">
    <text evidence="1">In the N-terminal section; belongs to the CRISPR-associated nuclease Cas3-HD family.</text>
</comment>
<keyword evidence="4" id="KW-0479">Metal-binding</keyword>
<gene>
    <name evidence="11" type="ORF">H4W79_002989</name>
</gene>
<dbReference type="GO" id="GO:0004519">
    <property type="term" value="F:endonuclease activity"/>
    <property type="evidence" value="ECO:0007669"/>
    <property type="project" value="UniProtKB-KW"/>
</dbReference>
<dbReference type="InterPro" id="IPR001650">
    <property type="entry name" value="Helicase_C-like"/>
</dbReference>
<evidence type="ECO:0000256" key="4">
    <source>
        <dbReference type="ARBA" id="ARBA00022723"/>
    </source>
</evidence>
<evidence type="ECO:0000313" key="12">
    <source>
        <dbReference type="Proteomes" id="UP000598217"/>
    </source>
</evidence>
<evidence type="ECO:0000259" key="10">
    <source>
        <dbReference type="PROSITE" id="PS51643"/>
    </source>
</evidence>
<evidence type="ECO:0000256" key="5">
    <source>
        <dbReference type="ARBA" id="ARBA00022741"/>
    </source>
</evidence>
<evidence type="ECO:0000256" key="9">
    <source>
        <dbReference type="ARBA" id="ARBA00023118"/>
    </source>
</evidence>
<evidence type="ECO:0000256" key="2">
    <source>
        <dbReference type="ARBA" id="ARBA00009046"/>
    </source>
</evidence>
<dbReference type="Pfam" id="PF22590">
    <property type="entry name" value="Cas3-like_C_2"/>
    <property type="match status" value="1"/>
</dbReference>
<dbReference type="RefSeq" id="WP_191271634.1">
    <property type="nucleotide sequence ID" value="NZ_BMXJ01000005.1"/>
</dbReference>
<dbReference type="EC" id="3.1.-.-" evidence="11"/>
<keyword evidence="8" id="KW-0067">ATP-binding</keyword>
<dbReference type="InterPro" id="IPR041372">
    <property type="entry name" value="Cas3_C"/>
</dbReference>
<dbReference type="SMART" id="SM00490">
    <property type="entry name" value="HELICc"/>
    <property type="match status" value="1"/>
</dbReference>
<keyword evidence="7" id="KW-0347">Helicase</keyword>
<dbReference type="SUPFAM" id="SSF52540">
    <property type="entry name" value="P-loop containing nucleoside triphosphate hydrolases"/>
    <property type="match status" value="1"/>
</dbReference>